<dbReference type="CDD" id="cd04301">
    <property type="entry name" value="NAT_SF"/>
    <property type="match status" value="1"/>
</dbReference>
<dbReference type="RefSeq" id="WP_089882374.1">
    <property type="nucleotide sequence ID" value="NZ_FOYS01000005.1"/>
</dbReference>
<dbReference type="PANTHER" id="PTHR43877">
    <property type="entry name" value="AMINOALKYLPHOSPHONATE N-ACETYLTRANSFERASE-RELATED-RELATED"/>
    <property type="match status" value="1"/>
</dbReference>
<dbReference type="Proteomes" id="UP000243250">
    <property type="component" value="Unassembled WGS sequence"/>
</dbReference>
<dbReference type="Gene3D" id="3.40.630.30">
    <property type="match status" value="1"/>
</dbReference>
<feature type="domain" description="N-acetyltransferase" evidence="3">
    <location>
        <begin position="3"/>
        <end position="160"/>
    </location>
</feature>
<name>A0A1I6IB31_9EURY</name>
<evidence type="ECO:0000256" key="2">
    <source>
        <dbReference type="ARBA" id="ARBA00023315"/>
    </source>
</evidence>
<keyword evidence="1 4" id="KW-0808">Transferase</keyword>
<accession>A0A1I6IB31</accession>
<dbReference type="EMBL" id="FOYS01000005">
    <property type="protein sequence ID" value="SFR63898.1"/>
    <property type="molecule type" value="Genomic_DNA"/>
</dbReference>
<evidence type="ECO:0000313" key="4">
    <source>
        <dbReference type="EMBL" id="SFR63898.1"/>
    </source>
</evidence>
<evidence type="ECO:0000256" key="1">
    <source>
        <dbReference type="ARBA" id="ARBA00022679"/>
    </source>
</evidence>
<dbReference type="PROSITE" id="PS51186">
    <property type="entry name" value="GNAT"/>
    <property type="match status" value="1"/>
</dbReference>
<dbReference type="SUPFAM" id="SSF55729">
    <property type="entry name" value="Acyl-CoA N-acyltransferases (Nat)"/>
    <property type="match status" value="1"/>
</dbReference>
<organism evidence="4 5">
    <name type="scientific">Halogeometricum limi</name>
    <dbReference type="NCBI Taxonomy" id="555875"/>
    <lineage>
        <taxon>Archaea</taxon>
        <taxon>Methanobacteriati</taxon>
        <taxon>Methanobacteriota</taxon>
        <taxon>Stenosarchaea group</taxon>
        <taxon>Halobacteria</taxon>
        <taxon>Halobacteriales</taxon>
        <taxon>Haloferacaceae</taxon>
        <taxon>Halogeometricum</taxon>
    </lineage>
</organism>
<dbReference type="AlphaFoldDB" id="A0A1I6IB31"/>
<dbReference type="InterPro" id="IPR016181">
    <property type="entry name" value="Acyl_CoA_acyltransferase"/>
</dbReference>
<proteinExistence type="predicted"/>
<reference evidence="5" key="1">
    <citation type="submission" date="2016-10" db="EMBL/GenBank/DDBJ databases">
        <authorList>
            <person name="Varghese N."/>
            <person name="Submissions S."/>
        </authorList>
    </citation>
    <scope>NUCLEOTIDE SEQUENCE [LARGE SCALE GENOMIC DNA]</scope>
    <source>
        <strain evidence="5">CGMCC 1.8711</strain>
    </source>
</reference>
<dbReference type="InterPro" id="IPR050832">
    <property type="entry name" value="Bact_Acetyltransf"/>
</dbReference>
<keyword evidence="5" id="KW-1185">Reference proteome</keyword>
<dbReference type="GO" id="GO:0016747">
    <property type="term" value="F:acyltransferase activity, transferring groups other than amino-acyl groups"/>
    <property type="evidence" value="ECO:0007669"/>
    <property type="project" value="InterPro"/>
</dbReference>
<dbReference type="OrthoDB" id="125295at2157"/>
<dbReference type="STRING" id="555875.SAMN04488124_2970"/>
<evidence type="ECO:0000313" key="5">
    <source>
        <dbReference type="Proteomes" id="UP000243250"/>
    </source>
</evidence>
<sequence>MDIEIRRATTDDGPALLDLWHGFTEHLSQYDERYQHKEDADDRWLQYFENQLVDSKYGAVFVAEADDDIVGVIEARLTGDHPIFRLSDHGYINGHYVVEEHRDEGVGDRLVEAAVDWFGESDRDITFCRVDVIEGDDHAQAAYERMGFSPVEHVYERQVE</sequence>
<dbReference type="Pfam" id="PF00583">
    <property type="entry name" value="Acetyltransf_1"/>
    <property type="match status" value="1"/>
</dbReference>
<evidence type="ECO:0000259" key="3">
    <source>
        <dbReference type="PROSITE" id="PS51186"/>
    </source>
</evidence>
<dbReference type="InterPro" id="IPR000182">
    <property type="entry name" value="GNAT_dom"/>
</dbReference>
<keyword evidence="2" id="KW-0012">Acyltransferase</keyword>
<protein>
    <submittedName>
        <fullName evidence="4">Acetyltransferase (GNAT) family protein</fullName>
    </submittedName>
</protein>
<gene>
    <name evidence="4" type="ORF">SAMN04488124_2970</name>
</gene>